<proteinExistence type="predicted"/>
<evidence type="ECO:0000313" key="2">
    <source>
        <dbReference type="EMBL" id="RSK25201.1"/>
    </source>
</evidence>
<dbReference type="AlphaFoldDB" id="A0A3R9LY92"/>
<dbReference type="Proteomes" id="UP000280066">
    <property type="component" value="Unassembled WGS sequence"/>
</dbReference>
<comment type="caution">
    <text evidence="2">The sequence shown here is derived from an EMBL/GenBank/DDBJ whole genome shotgun (WGS) entry which is preliminary data.</text>
</comment>
<gene>
    <name evidence="2" type="ORF">EI290_17405</name>
</gene>
<dbReference type="PROSITE" id="PS51257">
    <property type="entry name" value="PROKAR_LIPOPROTEIN"/>
    <property type="match status" value="1"/>
</dbReference>
<sequence>MKKKYTGYTRRAARWLLSGTLLAAMLVGCQNETEILPNPGPEYYPLEVGTYRIYEVADTSWNNNVPKASRFQFREQVAAELSPDATGRPVYQVVRSRRATATDAWAVDSILTVTVAPQYIAEQRNNRGSVELVFPVAEGKAWNTNAFYSPDTSRTVNREPNRFYTQVDQPFSITRAGKTYAYESTITTLNDVKFDVNIFYYTVKRTTFAKNVGPVYRVRRRLIYCGSGNCTPNPAFIYQGQSRSEVLIESGR</sequence>
<keyword evidence="1" id="KW-0732">Signal</keyword>
<feature type="chain" id="PRO_5018686767" description="DUF4249 domain-containing protein" evidence="1">
    <location>
        <begin position="24"/>
        <end position="252"/>
    </location>
</feature>
<organism evidence="2 3">
    <name type="scientific">Hymenobacter metallilatus</name>
    <dbReference type="NCBI Taxonomy" id="2493666"/>
    <lineage>
        <taxon>Bacteria</taxon>
        <taxon>Pseudomonadati</taxon>
        <taxon>Bacteroidota</taxon>
        <taxon>Cytophagia</taxon>
        <taxon>Cytophagales</taxon>
        <taxon>Hymenobacteraceae</taxon>
        <taxon>Hymenobacter</taxon>
    </lineage>
</organism>
<feature type="signal peptide" evidence="1">
    <location>
        <begin position="1"/>
        <end position="23"/>
    </location>
</feature>
<accession>A0A3R9LY92</accession>
<protein>
    <recommendedName>
        <fullName evidence="4">DUF4249 domain-containing protein</fullName>
    </recommendedName>
</protein>
<dbReference type="RefSeq" id="WP_125432951.1">
    <property type="nucleotide sequence ID" value="NZ_RWIS01000013.1"/>
</dbReference>
<keyword evidence="3" id="KW-1185">Reference proteome</keyword>
<dbReference type="EMBL" id="RWIS01000013">
    <property type="protein sequence ID" value="RSK25201.1"/>
    <property type="molecule type" value="Genomic_DNA"/>
</dbReference>
<evidence type="ECO:0008006" key="4">
    <source>
        <dbReference type="Google" id="ProtNLM"/>
    </source>
</evidence>
<name>A0A3R9LY92_9BACT</name>
<evidence type="ECO:0000313" key="3">
    <source>
        <dbReference type="Proteomes" id="UP000280066"/>
    </source>
</evidence>
<dbReference type="OrthoDB" id="1467525at2"/>
<reference evidence="2 3" key="1">
    <citation type="submission" date="2018-12" db="EMBL/GenBank/DDBJ databases">
        <authorList>
            <person name="Feng G."/>
            <person name="Zhu H."/>
        </authorList>
    </citation>
    <scope>NUCLEOTIDE SEQUENCE [LARGE SCALE GENOMIC DNA]</scope>
    <source>
        <strain evidence="2 3">9PBR-2</strain>
    </source>
</reference>
<evidence type="ECO:0000256" key="1">
    <source>
        <dbReference type="SAM" id="SignalP"/>
    </source>
</evidence>